<dbReference type="AlphaFoldDB" id="A0A177HR86"/>
<keyword evidence="3" id="KW-1185">Reference proteome</keyword>
<dbReference type="EMBL" id="LOHS01000076">
    <property type="protein sequence ID" value="OAH13521.1"/>
    <property type="molecule type" value="Genomic_DNA"/>
</dbReference>
<feature type="compositionally biased region" description="Basic and acidic residues" evidence="1">
    <location>
        <begin position="11"/>
        <end position="21"/>
    </location>
</feature>
<dbReference type="RefSeq" id="WP_078067203.1">
    <property type="nucleotide sequence ID" value="NZ_LOHS01000076.1"/>
</dbReference>
<feature type="region of interest" description="Disordered" evidence="1">
    <location>
        <begin position="556"/>
        <end position="581"/>
    </location>
</feature>
<dbReference type="STRING" id="1716141.STSP_31990"/>
<evidence type="ECO:0000313" key="2">
    <source>
        <dbReference type="EMBL" id="OAH13521.1"/>
    </source>
</evidence>
<dbReference type="OrthoDB" id="4495511at2"/>
<feature type="region of interest" description="Disordered" evidence="1">
    <location>
        <begin position="1"/>
        <end position="32"/>
    </location>
</feature>
<feature type="compositionally biased region" description="Basic and acidic residues" evidence="1">
    <location>
        <begin position="113"/>
        <end position="122"/>
    </location>
</feature>
<accession>A0A177HR86</accession>
<reference evidence="2 3" key="1">
    <citation type="submission" date="2015-12" db="EMBL/GenBank/DDBJ databases">
        <title>Genome sequence of Streptomyces sp. G25.</title>
        <authorList>
            <person name="Poehlein A."/>
            <person name="Roettig A."/>
            <person name="Hiessl S."/>
            <person name="Hauschild P."/>
            <person name="Schauer J."/>
            <person name="Madkour M.H."/>
            <person name="Al-Ansari A.M."/>
            <person name="Almakishah N.H."/>
            <person name="Steinbuechel A."/>
            <person name="Daniel R."/>
        </authorList>
    </citation>
    <scope>NUCLEOTIDE SEQUENCE [LARGE SCALE GENOMIC DNA]</scope>
    <source>
        <strain evidence="3">G25(2015)</strain>
    </source>
</reference>
<proteinExistence type="predicted"/>
<sequence>MAEETAQGRQHPRDPGGERGGAHPPAAGAAGRASLDPLARFVALLREAGLDPDPAQVRDALWLARWSRPHADRSPPGTPASREGHGAVATEPSTPKVEGRPGTGDGPGPAEARAQDRSRPPEADGPVSLFTEPAGRPDGTVADGEGGALQVGVPEAPALPDAPGVQRALRPLRRYRPATRPLRRTLDEQATAETSAGGLLVPVWRADRRAETRLDLVMDASSSMRVWEGLFGELGSIFGQLGIFRDVRTHYLHEGPHGEPGISHRPDPEGDKLWPAESLGDPAGRGFTVLLSDCAGPLWYSGRAHRLLHRLTRQGPTAVLQPLPQRMWGRTRLPVTSAELMRSDGPPVLLGPAARRLWAGGALPVPVLPPVPGALAAWARLMSGQGGGRGGGAVGWVRGDEAPVRPAEPDRDMLAAELVSRFRASASQMAGQLAVYLAAAPLHLPVMRLVQRTMLPDSGPAEMAEVLLSGLLTRADRQEDPGPERGWWYEFAPGVRDALLGPLGRDEALLVFKHCSEYVERTFGRGGPSFLALARAQLGEHVPGVAARPPAVTVDGCTAVGPSPERTFDDDTGDGGEGSTVPQPFAEVAAAVLRRFMTLPERILPGRSTDDQAADRPVHEAVPRARRLVTEYEETRMVQPLIDALQLLRGATRGPGPDREDPRLWSELARCALRLWEVLGGPDLLREAEDAAERAGSLPGGARERAVLARVLRAAAREQTRLGRRQAARDLLRRADRAYTVACNAPGLSPEELERFTLERVTALEAQWRLGGDLSLLQGAVGMLEALSEIRSDQDRAAPAVSRTHGRFLLLLCEAGADREHAVLYARQAADLLRTVLDDPDGAPLDAADLPTVRNLVDALLVIREPDDLAEALALLERVREALTDARLIAEVDTRLGHVLMARHAPGGPGGSPLPERSRELGGGPLAAADAYARAIAATGRDTPEHAELLTCRARALLAAAGQPAAAGALAEAIRVLRDAMAETPSHGPELAERRLLLGQALMRRHERDGDPVDLREAEHLFRKSARGAADPLAAAAGWFELGRAHLSVADSLNRSAGLDEAAEAFRAAAAAAARAGEDGRNREEAAVTAARAHDRMGLAYERAGRPRAAAEAYRAALEEWARLPETYREAAARTARRLEAVAAA</sequence>
<dbReference type="Gene3D" id="1.25.40.10">
    <property type="entry name" value="Tetratricopeptide repeat domain"/>
    <property type="match status" value="1"/>
</dbReference>
<dbReference type="PATRIC" id="fig|1716141.3.peg.3363"/>
<gene>
    <name evidence="2" type="ORF">STSP_31990</name>
</gene>
<dbReference type="NCBIfam" id="NF041121">
    <property type="entry name" value="SAV_2336_NTERM"/>
    <property type="match status" value="1"/>
</dbReference>
<feature type="region of interest" description="Disordered" evidence="1">
    <location>
        <begin position="69"/>
        <end position="148"/>
    </location>
</feature>
<dbReference type="InterPro" id="IPR047738">
    <property type="entry name" value="SAV_2336-like_N"/>
</dbReference>
<dbReference type="InterPro" id="IPR011990">
    <property type="entry name" value="TPR-like_helical_dom_sf"/>
</dbReference>
<feature type="compositionally biased region" description="Low complexity" evidence="1">
    <location>
        <begin position="22"/>
        <end position="32"/>
    </location>
</feature>
<evidence type="ECO:0000313" key="3">
    <source>
        <dbReference type="Proteomes" id="UP000077381"/>
    </source>
</evidence>
<name>A0A177HR86_9ACTN</name>
<evidence type="ECO:0000256" key="1">
    <source>
        <dbReference type="SAM" id="MobiDB-lite"/>
    </source>
</evidence>
<comment type="caution">
    <text evidence="2">The sequence shown here is derived from an EMBL/GenBank/DDBJ whole genome shotgun (WGS) entry which is preliminary data.</text>
</comment>
<dbReference type="Proteomes" id="UP000077381">
    <property type="component" value="Unassembled WGS sequence"/>
</dbReference>
<protein>
    <recommendedName>
        <fullName evidence="4">Tetratricopeptide repeat protein</fullName>
    </recommendedName>
</protein>
<evidence type="ECO:0008006" key="4">
    <source>
        <dbReference type="Google" id="ProtNLM"/>
    </source>
</evidence>
<organism evidence="2 3">
    <name type="scientific">Streptomyces jeddahensis</name>
    <dbReference type="NCBI Taxonomy" id="1716141"/>
    <lineage>
        <taxon>Bacteria</taxon>
        <taxon>Bacillati</taxon>
        <taxon>Actinomycetota</taxon>
        <taxon>Actinomycetes</taxon>
        <taxon>Kitasatosporales</taxon>
        <taxon>Streptomycetaceae</taxon>
        <taxon>Streptomyces</taxon>
    </lineage>
</organism>